<evidence type="ECO:0000313" key="2">
    <source>
        <dbReference type="Proteomes" id="UP000322667"/>
    </source>
</evidence>
<keyword evidence="2" id="KW-1185">Reference proteome</keyword>
<reference evidence="1 2" key="1">
    <citation type="submission" date="2019-07" db="EMBL/GenBank/DDBJ databases">
        <title>WGS assembly of Gossypium tomentosum.</title>
        <authorList>
            <person name="Chen Z.J."/>
            <person name="Sreedasyam A."/>
            <person name="Ando A."/>
            <person name="Song Q."/>
            <person name="De L."/>
            <person name="Hulse-Kemp A."/>
            <person name="Ding M."/>
            <person name="Ye W."/>
            <person name="Kirkbride R."/>
            <person name="Jenkins J."/>
            <person name="Plott C."/>
            <person name="Lovell J."/>
            <person name="Lin Y.-M."/>
            <person name="Vaughn R."/>
            <person name="Liu B."/>
            <person name="Li W."/>
            <person name="Simpson S."/>
            <person name="Scheffler B."/>
            <person name="Saski C."/>
            <person name="Grover C."/>
            <person name="Hu G."/>
            <person name="Conover J."/>
            <person name="Carlson J."/>
            <person name="Shu S."/>
            <person name="Boston L."/>
            <person name="Williams M."/>
            <person name="Peterson D."/>
            <person name="Mcgee K."/>
            <person name="Jones D."/>
            <person name="Wendel J."/>
            <person name="Stelly D."/>
            <person name="Grimwood J."/>
            <person name="Schmutz J."/>
        </authorList>
    </citation>
    <scope>NUCLEOTIDE SEQUENCE [LARGE SCALE GENOMIC DNA]</scope>
    <source>
        <strain evidence="1">7179.01</strain>
    </source>
</reference>
<proteinExistence type="predicted"/>
<dbReference type="AlphaFoldDB" id="A0A5D2J629"/>
<protein>
    <submittedName>
        <fullName evidence="1">Uncharacterized protein</fullName>
    </submittedName>
</protein>
<dbReference type="Proteomes" id="UP000322667">
    <property type="component" value="Chromosome D10"/>
</dbReference>
<evidence type="ECO:0000313" key="1">
    <source>
        <dbReference type="EMBL" id="TYH49719.1"/>
    </source>
</evidence>
<organism evidence="1 2">
    <name type="scientific">Gossypium tomentosum</name>
    <name type="common">Hawaiian cotton</name>
    <name type="synonym">Gossypium sandvicense</name>
    <dbReference type="NCBI Taxonomy" id="34277"/>
    <lineage>
        <taxon>Eukaryota</taxon>
        <taxon>Viridiplantae</taxon>
        <taxon>Streptophyta</taxon>
        <taxon>Embryophyta</taxon>
        <taxon>Tracheophyta</taxon>
        <taxon>Spermatophyta</taxon>
        <taxon>Magnoliopsida</taxon>
        <taxon>eudicotyledons</taxon>
        <taxon>Gunneridae</taxon>
        <taxon>Pentapetalae</taxon>
        <taxon>rosids</taxon>
        <taxon>malvids</taxon>
        <taxon>Malvales</taxon>
        <taxon>Malvaceae</taxon>
        <taxon>Malvoideae</taxon>
        <taxon>Gossypium</taxon>
    </lineage>
</organism>
<sequence length="97" mass="11651">MGWRQRIGIHRLLIFSPQNFETKISFFLFPKKFTLDFISPNQASIRLHLHLPKALGNQRPKHTHARIYFLWFLKSPASLETNFEWIYFSAVFLLQFL</sequence>
<gene>
    <name evidence="1" type="ORF">ES332_D10G155500v1</name>
</gene>
<dbReference type="EMBL" id="CM017632">
    <property type="protein sequence ID" value="TYH49719.1"/>
    <property type="molecule type" value="Genomic_DNA"/>
</dbReference>
<accession>A0A5D2J629</accession>
<name>A0A5D2J629_GOSTO</name>